<evidence type="ECO:0000256" key="1">
    <source>
        <dbReference type="SAM" id="MobiDB-lite"/>
    </source>
</evidence>
<feature type="domain" description="WRKY19-like zinc finger" evidence="2">
    <location>
        <begin position="433"/>
        <end position="454"/>
    </location>
</feature>
<reference evidence="3" key="1">
    <citation type="submission" date="2023-04" db="EMBL/GenBank/DDBJ databases">
        <title>Phytophthora fragariaefolia NBRC 109709.</title>
        <authorList>
            <person name="Ichikawa N."/>
            <person name="Sato H."/>
            <person name="Tonouchi N."/>
        </authorList>
    </citation>
    <scope>NUCLEOTIDE SEQUENCE</scope>
    <source>
        <strain evidence="3">NBRC 109709</strain>
    </source>
</reference>
<sequence length="532" mass="55255">MPHRAAATATFPARGKAPSTGGGNTPNTGPHFHHLLERNNSLLLPPTGGYADTQVLTSAGGKRLRNSNNNSGTSTSNCNVLAFPSPPPPDTDHPLPDFNTTWNFASRSATRSSNSTGASSATTSSSVAGIGSGLSSPNGASMFAGVDSFLPDYDSSLYALWNAPGGGSVIGYDTDHDATQGHHEQEQSPLYMEAEEEELKMDYPHLPEFNQDLDSYLNDAMETGGPSSTGNNISGGMMKMDHLVTTDRRTGAGAGAGAAGSGADASTAGSREPQVERLFAPAAAATATAEYLVKRQRGGHGLQTASARSMNRSGGAYDDAYAAPVSSAATGSTSAGFHGVPKSSAIETKRTLIPPLGAFHAEKSFLVPTSTVSTQALTPSGAVVASTTPTSAASDTGSSKASKRPRSRQCEFPGCQNRARSHQKCKKHGGAHQCVFEGCTKNSQSRGLCIAHGGGSRCKREGCVRAAQSKGLCKSHGGGEFCAVQGCHKKAHLKHLCRTHGGGVRCKVDKCLKWAQRKGWCMAHAKEFSATE</sequence>
<protein>
    <submittedName>
        <fullName evidence="3">Unnamed protein product</fullName>
    </submittedName>
</protein>
<keyword evidence="4" id="KW-1185">Reference proteome</keyword>
<feature type="compositionally biased region" description="Low complexity" evidence="1">
    <location>
        <begin position="380"/>
        <end position="399"/>
    </location>
</feature>
<feature type="compositionally biased region" description="Low complexity" evidence="1">
    <location>
        <begin position="105"/>
        <end position="129"/>
    </location>
</feature>
<feature type="compositionally biased region" description="Low complexity" evidence="1">
    <location>
        <begin position="66"/>
        <end position="79"/>
    </location>
</feature>
<name>A0A9W6XJ84_9STRA</name>
<gene>
    <name evidence="3" type="ORF">Pfra01_001184000</name>
</gene>
<dbReference type="PANTHER" id="PTHR31827:SF1">
    <property type="entry name" value="EMB|CAB89363.1"/>
    <property type="match status" value="1"/>
</dbReference>
<feature type="compositionally biased region" description="Low complexity" evidence="1">
    <location>
        <begin position="261"/>
        <end position="271"/>
    </location>
</feature>
<dbReference type="InterPro" id="IPR056866">
    <property type="entry name" value="Znf_WRKY19"/>
</dbReference>
<dbReference type="EMBL" id="BSXT01001178">
    <property type="protein sequence ID" value="GMF39618.1"/>
    <property type="molecule type" value="Genomic_DNA"/>
</dbReference>
<evidence type="ECO:0000313" key="4">
    <source>
        <dbReference type="Proteomes" id="UP001165121"/>
    </source>
</evidence>
<feature type="region of interest" description="Disordered" evidence="1">
    <location>
        <begin position="249"/>
        <end position="272"/>
    </location>
</feature>
<dbReference type="PANTHER" id="PTHR31827">
    <property type="entry name" value="EMB|CAB89363.1"/>
    <property type="match status" value="1"/>
</dbReference>
<dbReference type="Pfam" id="PF24906">
    <property type="entry name" value="Zf_WRKY19"/>
    <property type="match status" value="2"/>
</dbReference>
<organism evidence="3 4">
    <name type="scientific">Phytophthora fragariaefolia</name>
    <dbReference type="NCBI Taxonomy" id="1490495"/>
    <lineage>
        <taxon>Eukaryota</taxon>
        <taxon>Sar</taxon>
        <taxon>Stramenopiles</taxon>
        <taxon>Oomycota</taxon>
        <taxon>Peronosporomycetes</taxon>
        <taxon>Peronosporales</taxon>
        <taxon>Peronosporaceae</taxon>
        <taxon>Phytophthora</taxon>
    </lineage>
</organism>
<feature type="region of interest" description="Disordered" evidence="1">
    <location>
        <begin position="61"/>
        <end position="129"/>
    </location>
</feature>
<feature type="region of interest" description="Disordered" evidence="1">
    <location>
        <begin position="1"/>
        <end position="33"/>
    </location>
</feature>
<feature type="region of interest" description="Disordered" evidence="1">
    <location>
        <begin position="380"/>
        <end position="407"/>
    </location>
</feature>
<proteinExistence type="predicted"/>
<evidence type="ECO:0000313" key="3">
    <source>
        <dbReference type="EMBL" id="GMF39618.1"/>
    </source>
</evidence>
<comment type="caution">
    <text evidence="3">The sequence shown here is derived from an EMBL/GenBank/DDBJ whole genome shotgun (WGS) entry which is preliminary data.</text>
</comment>
<feature type="domain" description="WRKY19-like zinc finger" evidence="2">
    <location>
        <begin position="455"/>
        <end position="478"/>
    </location>
</feature>
<dbReference type="OrthoDB" id="58342at2759"/>
<accession>A0A9W6XJ84</accession>
<evidence type="ECO:0000259" key="2">
    <source>
        <dbReference type="Pfam" id="PF24906"/>
    </source>
</evidence>
<dbReference type="AlphaFoldDB" id="A0A9W6XJ84"/>
<dbReference type="Proteomes" id="UP001165121">
    <property type="component" value="Unassembled WGS sequence"/>
</dbReference>